<keyword evidence="3 6" id="KW-0560">Oxidoreductase</keyword>
<reference evidence="6" key="1">
    <citation type="submission" date="2015-05" db="EMBL/GenBank/DDBJ databases">
        <title>The complete genome of Altererythrobacter atlanticus strain 26DY36.</title>
        <authorList>
            <person name="Wu Y.-H."/>
            <person name="Cheng H."/>
            <person name="Wu X.-W."/>
        </authorList>
    </citation>
    <scope>NUCLEOTIDE SEQUENCE [LARGE SCALE GENOMIC DNA]</scope>
    <source>
        <strain evidence="6">26DY36</strain>
    </source>
</reference>
<dbReference type="SUPFAM" id="SSF55961">
    <property type="entry name" value="Bet v1-like"/>
    <property type="match status" value="1"/>
</dbReference>
<evidence type="ECO:0000256" key="3">
    <source>
        <dbReference type="ARBA" id="ARBA00023002"/>
    </source>
</evidence>
<accession>A0A0F7KTW6</accession>
<dbReference type="InterPro" id="IPR050584">
    <property type="entry name" value="Cholesterol_7-desaturase"/>
</dbReference>
<dbReference type="OrthoDB" id="7418829at2"/>
<dbReference type="InterPro" id="IPR044043">
    <property type="entry name" value="VanA_C_cat"/>
</dbReference>
<keyword evidence="6" id="KW-0503">Monooxygenase</keyword>
<evidence type="ECO:0000256" key="4">
    <source>
        <dbReference type="ARBA" id="ARBA00023004"/>
    </source>
</evidence>
<dbReference type="KEGG" id="aay:WYH_01567"/>
<dbReference type="GO" id="GO:0051537">
    <property type="term" value="F:2 iron, 2 sulfur cluster binding"/>
    <property type="evidence" value="ECO:0007669"/>
    <property type="project" value="UniProtKB-KW"/>
</dbReference>
<proteinExistence type="predicted"/>
<dbReference type="Pfam" id="PF19112">
    <property type="entry name" value="VanA_C"/>
    <property type="match status" value="1"/>
</dbReference>
<evidence type="ECO:0000256" key="1">
    <source>
        <dbReference type="ARBA" id="ARBA00022714"/>
    </source>
</evidence>
<dbReference type="InterPro" id="IPR036922">
    <property type="entry name" value="Rieske_2Fe-2S_sf"/>
</dbReference>
<protein>
    <submittedName>
        <fullName evidence="6">Toluene-4-sulfonate monooxygenase system iron-sulfur subunit TsaM1</fullName>
        <ecNumber evidence="6">1.14.14.-</ecNumber>
    </submittedName>
</protein>
<dbReference type="RefSeq" id="WP_046903381.1">
    <property type="nucleotide sequence ID" value="NZ_CP011452.2"/>
</dbReference>
<keyword evidence="7" id="KW-1185">Reference proteome</keyword>
<dbReference type="EC" id="1.14.14.-" evidence="6"/>
<dbReference type="Proteomes" id="UP000034392">
    <property type="component" value="Chromosome"/>
</dbReference>
<dbReference type="PANTHER" id="PTHR21266:SF60">
    <property type="entry name" value="3-KETOSTEROID-9-ALPHA-MONOOXYGENASE, OXYGENASE COMPONENT"/>
    <property type="match status" value="1"/>
</dbReference>
<dbReference type="InterPro" id="IPR017941">
    <property type="entry name" value="Rieske_2Fe-2S"/>
</dbReference>
<organism evidence="6 7">
    <name type="scientific">Croceibacterium atlanticum</name>
    <dbReference type="NCBI Taxonomy" id="1267766"/>
    <lineage>
        <taxon>Bacteria</taxon>
        <taxon>Pseudomonadati</taxon>
        <taxon>Pseudomonadota</taxon>
        <taxon>Alphaproteobacteria</taxon>
        <taxon>Sphingomonadales</taxon>
        <taxon>Erythrobacteraceae</taxon>
        <taxon>Croceibacterium</taxon>
    </lineage>
</organism>
<dbReference type="PATRIC" id="fig|1267766.3.peg.1576"/>
<evidence type="ECO:0000313" key="6">
    <source>
        <dbReference type="EMBL" id="AKH42606.1"/>
    </source>
</evidence>
<dbReference type="GO" id="GO:0004497">
    <property type="term" value="F:monooxygenase activity"/>
    <property type="evidence" value="ECO:0007669"/>
    <property type="project" value="UniProtKB-KW"/>
</dbReference>
<keyword evidence="4" id="KW-0408">Iron</keyword>
<keyword evidence="2" id="KW-0479">Metal-binding</keyword>
<dbReference type="SUPFAM" id="SSF50022">
    <property type="entry name" value="ISP domain"/>
    <property type="match status" value="1"/>
</dbReference>
<dbReference type="Gene3D" id="2.102.10.10">
    <property type="entry name" value="Rieske [2Fe-2S] iron-sulphur domain"/>
    <property type="match status" value="1"/>
</dbReference>
<evidence type="ECO:0000256" key="2">
    <source>
        <dbReference type="ARBA" id="ARBA00022723"/>
    </source>
</evidence>
<keyword evidence="1" id="KW-0001">2Fe-2S</keyword>
<keyword evidence="5" id="KW-0411">Iron-sulfur</keyword>
<evidence type="ECO:0000256" key="5">
    <source>
        <dbReference type="ARBA" id="ARBA00023014"/>
    </source>
</evidence>
<evidence type="ECO:0000313" key="7">
    <source>
        <dbReference type="Proteomes" id="UP000034392"/>
    </source>
</evidence>
<name>A0A0F7KTW6_9SPHN</name>
<dbReference type="Pfam" id="PF00355">
    <property type="entry name" value="Rieske"/>
    <property type="match status" value="1"/>
</dbReference>
<dbReference type="GO" id="GO:0046872">
    <property type="term" value="F:metal ion binding"/>
    <property type="evidence" value="ECO:0007669"/>
    <property type="project" value="UniProtKB-KW"/>
</dbReference>
<dbReference type="AlphaFoldDB" id="A0A0F7KTW6"/>
<sequence length="346" mass="38425">MTYLRTAWYMAGWSQELGEAGFTREIRGRRIYFYRLENGDPAAITDRCPHRFAPLSLGTRDGDTLICPYHGLGFGPDGKCNRNPFSDRIPAAASIPTFAVLENDGIIWLWGGDRESADPDLIPDFSFVPDRPGWRTITGYTLMDANYEYGTDNLLDLSHIEFVHKGSFAGQGVIFAGEHSVRQDGNTLHSNWWMPGIPPPSVARSAFPEDAVVDHWLEMRWDAPASMRLNIGVCPHGAGRDAGFELPQAHILTPANDHQTHYFWSSSRPNDTDDTALDAALHAMFRQAFDEEDKPIIEAAYANVKANLESGGSFWSEKPLSLGIDQGGTRARRLLEKLIAQESAAS</sequence>
<dbReference type="EMBL" id="CP011452">
    <property type="protein sequence ID" value="AKH42606.1"/>
    <property type="molecule type" value="Genomic_DNA"/>
</dbReference>
<gene>
    <name evidence="6" type="primary">tsaM1_1</name>
    <name evidence="6" type="ORF">WYH_01567</name>
</gene>
<dbReference type="PROSITE" id="PS51296">
    <property type="entry name" value="RIESKE"/>
    <property type="match status" value="1"/>
</dbReference>
<dbReference type="PANTHER" id="PTHR21266">
    <property type="entry name" value="IRON-SULFUR DOMAIN CONTAINING PROTEIN"/>
    <property type="match status" value="1"/>
</dbReference>
<dbReference type="Gene3D" id="3.90.380.10">
    <property type="entry name" value="Naphthalene 1,2-dioxygenase Alpha Subunit, Chain A, domain 1"/>
    <property type="match status" value="1"/>
</dbReference>
<dbReference type="STRING" id="1267766.WYH_01567"/>